<feature type="transmembrane region" description="Helical" evidence="7">
    <location>
        <begin position="104"/>
        <end position="123"/>
    </location>
</feature>
<evidence type="ECO:0000256" key="2">
    <source>
        <dbReference type="ARBA" id="ARBA00022448"/>
    </source>
</evidence>
<keyword evidence="5 7" id="KW-1133">Transmembrane helix</keyword>
<dbReference type="GO" id="GO:0005886">
    <property type="term" value="C:plasma membrane"/>
    <property type="evidence" value="ECO:0007669"/>
    <property type="project" value="UniProtKB-SubCell"/>
</dbReference>
<dbReference type="Pfam" id="PF00528">
    <property type="entry name" value="BPD_transp_1"/>
    <property type="match status" value="1"/>
</dbReference>
<keyword evidence="2 7" id="KW-0813">Transport</keyword>
<keyword evidence="6 7" id="KW-0472">Membrane</keyword>
<dbReference type="GO" id="GO:0055085">
    <property type="term" value="P:transmembrane transport"/>
    <property type="evidence" value="ECO:0007669"/>
    <property type="project" value="InterPro"/>
</dbReference>
<protein>
    <submittedName>
        <fullName evidence="9">ABC transporter permease</fullName>
    </submittedName>
</protein>
<dbReference type="EMBL" id="QKQS01000023">
    <property type="protein sequence ID" value="PZA10740.1"/>
    <property type="molecule type" value="Genomic_DNA"/>
</dbReference>
<dbReference type="OrthoDB" id="8443696at2"/>
<comment type="similarity">
    <text evidence="7">Belongs to the binding-protein-dependent transport system permease family.</text>
</comment>
<proteinExistence type="inferred from homology"/>
<comment type="caution">
    <text evidence="9">The sequence shown here is derived from an EMBL/GenBank/DDBJ whole genome shotgun (WGS) entry which is preliminary data.</text>
</comment>
<name>A0A323UGU4_RHOPL</name>
<accession>A0A323UGU4</accession>
<evidence type="ECO:0000256" key="3">
    <source>
        <dbReference type="ARBA" id="ARBA00022475"/>
    </source>
</evidence>
<feature type="transmembrane region" description="Helical" evidence="7">
    <location>
        <begin position="129"/>
        <end position="149"/>
    </location>
</feature>
<evidence type="ECO:0000256" key="5">
    <source>
        <dbReference type="ARBA" id="ARBA00022989"/>
    </source>
</evidence>
<feature type="transmembrane region" description="Helical" evidence="7">
    <location>
        <begin position="12"/>
        <end position="30"/>
    </location>
</feature>
<feature type="transmembrane region" description="Helical" evidence="7">
    <location>
        <begin position="73"/>
        <end position="92"/>
    </location>
</feature>
<reference evidence="9 10" key="1">
    <citation type="submission" date="2018-06" db="EMBL/GenBank/DDBJ databases">
        <title>Draft Whole-Genome Sequence of the purple photosynthetic bacterium Rhodospeudomonas palustris XCP.</title>
        <authorList>
            <person name="Rayyan A."/>
            <person name="Meyer T.E."/>
            <person name="Kyndt J.A."/>
        </authorList>
    </citation>
    <scope>NUCLEOTIDE SEQUENCE [LARGE SCALE GENOMIC DNA]</scope>
    <source>
        <strain evidence="9 10">XCP</strain>
    </source>
</reference>
<keyword evidence="3" id="KW-1003">Cell membrane</keyword>
<dbReference type="PANTHER" id="PTHR30151:SF38">
    <property type="entry name" value="ALIPHATIC SULFONATES TRANSPORT PERMEASE PROTEIN SSUC-RELATED"/>
    <property type="match status" value="1"/>
</dbReference>
<organism evidence="9 10">
    <name type="scientific">Rhodopseudomonas palustris</name>
    <dbReference type="NCBI Taxonomy" id="1076"/>
    <lineage>
        <taxon>Bacteria</taxon>
        <taxon>Pseudomonadati</taxon>
        <taxon>Pseudomonadota</taxon>
        <taxon>Alphaproteobacteria</taxon>
        <taxon>Hyphomicrobiales</taxon>
        <taxon>Nitrobacteraceae</taxon>
        <taxon>Rhodopseudomonas</taxon>
    </lineage>
</organism>
<dbReference type="PROSITE" id="PS50928">
    <property type="entry name" value="ABC_TM1"/>
    <property type="match status" value="1"/>
</dbReference>
<evidence type="ECO:0000256" key="7">
    <source>
        <dbReference type="RuleBase" id="RU363032"/>
    </source>
</evidence>
<evidence type="ECO:0000256" key="4">
    <source>
        <dbReference type="ARBA" id="ARBA00022692"/>
    </source>
</evidence>
<evidence type="ECO:0000259" key="8">
    <source>
        <dbReference type="PROSITE" id="PS50928"/>
    </source>
</evidence>
<feature type="domain" description="ABC transmembrane type-1" evidence="8">
    <location>
        <begin position="65"/>
        <end position="249"/>
    </location>
</feature>
<evidence type="ECO:0000313" key="10">
    <source>
        <dbReference type="Proteomes" id="UP000248134"/>
    </source>
</evidence>
<dbReference type="AlphaFoldDB" id="A0A323UGU4"/>
<gene>
    <name evidence="9" type="ORF">DNX69_15440</name>
</gene>
<evidence type="ECO:0000256" key="1">
    <source>
        <dbReference type="ARBA" id="ARBA00004651"/>
    </source>
</evidence>
<comment type="subcellular location">
    <subcellularLocation>
        <location evidence="1 7">Cell membrane</location>
        <topology evidence="1 7">Multi-pass membrane protein</topology>
    </subcellularLocation>
</comment>
<dbReference type="SUPFAM" id="SSF161098">
    <property type="entry name" value="MetI-like"/>
    <property type="match status" value="1"/>
</dbReference>
<dbReference type="CDD" id="cd06261">
    <property type="entry name" value="TM_PBP2"/>
    <property type="match status" value="1"/>
</dbReference>
<sequence length="264" mass="28014">MQGERPVRRGKARISWAWSLVGIALLLALWELGHRAYGPLVLPSLGDTAATLWRMIRAGQVGPALAETAGNAGLGWLIGVLIGCCAGMLAGLREEAQRALQPVAIILLGVPAIAWVVMALLWFGGRWAVVVTVAAAIGPMLFAAALEGVRSLDGTLARMARVYQVPLSARLTEVYGPQLLSHLFPALVTTLAMSWKVAVMAELLAGAGGIGDGLATARAHVDTAETMAWVVVVVGVLIVVDAGVLQRLQHRLWLWRDDERSGGR</sequence>
<feature type="transmembrane region" description="Helical" evidence="7">
    <location>
        <begin position="227"/>
        <end position="245"/>
    </location>
</feature>
<evidence type="ECO:0000313" key="9">
    <source>
        <dbReference type="EMBL" id="PZA10740.1"/>
    </source>
</evidence>
<dbReference type="InterPro" id="IPR035906">
    <property type="entry name" value="MetI-like_sf"/>
</dbReference>
<evidence type="ECO:0000256" key="6">
    <source>
        <dbReference type="ARBA" id="ARBA00023136"/>
    </source>
</evidence>
<dbReference type="Gene3D" id="1.10.3720.10">
    <property type="entry name" value="MetI-like"/>
    <property type="match status" value="1"/>
</dbReference>
<keyword evidence="4 7" id="KW-0812">Transmembrane</keyword>
<dbReference type="PANTHER" id="PTHR30151">
    <property type="entry name" value="ALKANE SULFONATE ABC TRANSPORTER-RELATED, MEMBRANE SUBUNIT"/>
    <property type="match status" value="1"/>
</dbReference>
<dbReference type="InterPro" id="IPR000515">
    <property type="entry name" value="MetI-like"/>
</dbReference>
<dbReference type="Proteomes" id="UP000248134">
    <property type="component" value="Unassembled WGS sequence"/>
</dbReference>